<gene>
    <name evidence="4" type="ORF">QLQ12_36075</name>
</gene>
<protein>
    <recommendedName>
        <fullName evidence="3">Deoxyribonuclease NucA/NucB domain-containing protein</fullName>
    </recommendedName>
</protein>
<sequence length="439" mass="48679">MSMRAPGAIVLCLVAVMAAGPPAVAAPPDTKRVVLTHHDGSPGSADKRLTKPHPYVEAHQKRRTPRGLEAAQRLSSTAKQSYASGGAQQARAAAEEFGLDQCRNQYYDHTDGVEDSWWIKNHFVACAIDEWSVDTLRKVDGQWVTVGQIFFRVTGVVEGSKGTRQLVHRYEFDDWDEWGAADWSAMLDFDADCAFVTGARCPEVNQQSRRDTALNFRRTGKTDFIVDLNNNTVGAGPDKLIYYEITPELFLTAYPTAPEVVLSTLDVRCDWATYEDNGGCIFNNVRAHWEGLSLSNPDVDEVARHLHDAFTDIARTKPGVPGTYVPGNFNSNDSAQRGAALTRATDPAFKKKNYDASVRACKAAYGSGYSEGRTKDCDEYPMQSTHQGTSTVDLANNPRSFSVRALDKYDNRRAGGRLGAWYKDDHILEKDPFWINIKP</sequence>
<evidence type="ECO:0000313" key="4">
    <source>
        <dbReference type="EMBL" id="MDI6104022.1"/>
    </source>
</evidence>
<feature type="chain" id="PRO_5047098952" description="Deoxyribonuclease NucA/NucB domain-containing protein" evidence="2">
    <location>
        <begin position="26"/>
        <end position="439"/>
    </location>
</feature>
<keyword evidence="5" id="KW-1185">Reference proteome</keyword>
<evidence type="ECO:0000256" key="1">
    <source>
        <dbReference type="SAM" id="MobiDB-lite"/>
    </source>
</evidence>
<comment type="caution">
    <text evidence="4">The sequence shown here is derived from an EMBL/GenBank/DDBJ whole genome shotgun (WGS) entry which is preliminary data.</text>
</comment>
<dbReference type="Proteomes" id="UP001241758">
    <property type="component" value="Unassembled WGS sequence"/>
</dbReference>
<keyword evidence="2" id="KW-0732">Signal</keyword>
<name>A0ABT6WWA2_9ACTN</name>
<dbReference type="Pfam" id="PF14040">
    <property type="entry name" value="DNase_NucA_NucB"/>
    <property type="match status" value="1"/>
</dbReference>
<feature type="compositionally biased region" description="Basic and acidic residues" evidence="1">
    <location>
        <begin position="35"/>
        <end position="59"/>
    </location>
</feature>
<accession>A0ABT6WWA2</accession>
<feature type="domain" description="Deoxyribonuclease NucA/NucB" evidence="3">
    <location>
        <begin position="351"/>
        <end position="435"/>
    </location>
</feature>
<feature type="signal peptide" evidence="2">
    <location>
        <begin position="1"/>
        <end position="25"/>
    </location>
</feature>
<dbReference type="EMBL" id="JASCTH010000029">
    <property type="protein sequence ID" value="MDI6104022.1"/>
    <property type="molecule type" value="Genomic_DNA"/>
</dbReference>
<evidence type="ECO:0000256" key="2">
    <source>
        <dbReference type="SAM" id="SignalP"/>
    </source>
</evidence>
<proteinExistence type="predicted"/>
<organism evidence="4 5">
    <name type="scientific">Actinoplanes sandaracinus</name>
    <dbReference type="NCBI Taxonomy" id="3045177"/>
    <lineage>
        <taxon>Bacteria</taxon>
        <taxon>Bacillati</taxon>
        <taxon>Actinomycetota</taxon>
        <taxon>Actinomycetes</taxon>
        <taxon>Micromonosporales</taxon>
        <taxon>Micromonosporaceae</taxon>
        <taxon>Actinoplanes</taxon>
    </lineage>
</organism>
<evidence type="ECO:0000313" key="5">
    <source>
        <dbReference type="Proteomes" id="UP001241758"/>
    </source>
</evidence>
<reference evidence="4 5" key="1">
    <citation type="submission" date="2023-05" db="EMBL/GenBank/DDBJ databases">
        <title>Actinoplanes sp. NEAU-A12 genome sequencing.</title>
        <authorList>
            <person name="Wang Z.-S."/>
        </authorList>
    </citation>
    <scope>NUCLEOTIDE SEQUENCE [LARGE SCALE GENOMIC DNA]</scope>
    <source>
        <strain evidence="4 5">NEAU-A12</strain>
    </source>
</reference>
<dbReference type="InterPro" id="IPR029476">
    <property type="entry name" value="DNase_NucA_NucB"/>
</dbReference>
<evidence type="ECO:0000259" key="3">
    <source>
        <dbReference type="Pfam" id="PF14040"/>
    </source>
</evidence>
<feature type="region of interest" description="Disordered" evidence="1">
    <location>
        <begin position="35"/>
        <end position="67"/>
    </location>
</feature>